<dbReference type="Pfam" id="PF00293">
    <property type="entry name" value="NUDIX"/>
    <property type="match status" value="1"/>
</dbReference>
<evidence type="ECO:0000259" key="1">
    <source>
        <dbReference type="PROSITE" id="PS51462"/>
    </source>
</evidence>
<name>A0A6C2YS08_9BACT</name>
<dbReference type="EMBL" id="LR586016">
    <property type="protein sequence ID" value="VIP04137.1"/>
    <property type="molecule type" value="Genomic_DNA"/>
</dbReference>
<dbReference type="PROSITE" id="PS51462">
    <property type="entry name" value="NUDIX"/>
    <property type="match status" value="1"/>
</dbReference>
<reference evidence="2" key="1">
    <citation type="submission" date="2019-04" db="EMBL/GenBank/DDBJ databases">
        <authorList>
            <consortium name="Science for Life Laboratories"/>
        </authorList>
    </citation>
    <scope>NUCLEOTIDE SEQUENCE</scope>
    <source>
        <strain evidence="2">MBLW1</strain>
    </source>
</reference>
<dbReference type="AlphaFoldDB" id="A0A6C2YS08"/>
<keyword evidence="2" id="KW-0378">Hydrolase</keyword>
<dbReference type="GO" id="GO:0016787">
    <property type="term" value="F:hydrolase activity"/>
    <property type="evidence" value="ECO:0007669"/>
    <property type="project" value="UniProtKB-KW"/>
</dbReference>
<gene>
    <name evidence="2" type="ORF">GMBLW1_50560</name>
</gene>
<sequence length="160" mass="17876">MHRLGAIMSAAGILFAWRGPDGWEVCLAKRSLEPDLGKWYCPGGGVKHGESPWDAATRETSEEWCNGDSVVQFFGKYLPHPGIRSLAKQHVYHSGGWSFTTYLLEVTEKFPPGMIHLNDEFLPDSAEWIAVGDLVRLHEQDLLRYNLVRAARAFGLIPPG</sequence>
<dbReference type="InterPro" id="IPR015797">
    <property type="entry name" value="NUDIX_hydrolase-like_dom_sf"/>
</dbReference>
<proteinExistence type="predicted"/>
<dbReference type="RefSeq" id="WP_162659262.1">
    <property type="nucleotide sequence ID" value="NZ_LR593887.1"/>
</dbReference>
<accession>A0A6C2YS08</accession>
<evidence type="ECO:0000313" key="3">
    <source>
        <dbReference type="Proteomes" id="UP000464378"/>
    </source>
</evidence>
<dbReference type="KEGG" id="tim:GMBLW1_50560"/>
<feature type="domain" description="Nudix hydrolase" evidence="1">
    <location>
        <begin position="6"/>
        <end position="150"/>
    </location>
</feature>
<keyword evidence="3" id="KW-1185">Reference proteome</keyword>
<dbReference type="Gene3D" id="3.90.79.10">
    <property type="entry name" value="Nucleoside Triphosphate Pyrophosphohydrolase"/>
    <property type="match status" value="1"/>
</dbReference>
<dbReference type="EMBL" id="LR593887">
    <property type="protein sequence ID" value="VTS05639.1"/>
    <property type="molecule type" value="Genomic_DNA"/>
</dbReference>
<dbReference type="Proteomes" id="UP000464378">
    <property type="component" value="Chromosome"/>
</dbReference>
<organism evidence="2">
    <name type="scientific">Tuwongella immobilis</name>
    <dbReference type="NCBI Taxonomy" id="692036"/>
    <lineage>
        <taxon>Bacteria</taxon>
        <taxon>Pseudomonadati</taxon>
        <taxon>Planctomycetota</taxon>
        <taxon>Planctomycetia</taxon>
        <taxon>Gemmatales</taxon>
        <taxon>Gemmataceae</taxon>
        <taxon>Tuwongella</taxon>
    </lineage>
</organism>
<protein>
    <recommendedName>
        <fullName evidence="1">Nudix hydrolase domain-containing protein</fullName>
    </recommendedName>
</protein>
<evidence type="ECO:0000313" key="2">
    <source>
        <dbReference type="EMBL" id="VIP04137.1"/>
    </source>
</evidence>
<dbReference type="InParanoid" id="A0A6C2YS08"/>
<dbReference type="InterPro" id="IPR000086">
    <property type="entry name" value="NUDIX_hydrolase_dom"/>
</dbReference>
<dbReference type="CDD" id="cd02883">
    <property type="entry name" value="NUDIX_Hydrolase"/>
    <property type="match status" value="1"/>
</dbReference>
<dbReference type="SUPFAM" id="SSF55811">
    <property type="entry name" value="Nudix"/>
    <property type="match status" value="1"/>
</dbReference>